<feature type="region of interest" description="Disordered" evidence="1">
    <location>
        <begin position="1"/>
        <end position="21"/>
    </location>
</feature>
<feature type="region of interest" description="Disordered" evidence="1">
    <location>
        <begin position="78"/>
        <end position="125"/>
    </location>
</feature>
<organism evidence="2 3">
    <name type="scientific">Atta colombica</name>
    <dbReference type="NCBI Taxonomy" id="520822"/>
    <lineage>
        <taxon>Eukaryota</taxon>
        <taxon>Metazoa</taxon>
        <taxon>Ecdysozoa</taxon>
        <taxon>Arthropoda</taxon>
        <taxon>Hexapoda</taxon>
        <taxon>Insecta</taxon>
        <taxon>Pterygota</taxon>
        <taxon>Neoptera</taxon>
        <taxon>Endopterygota</taxon>
        <taxon>Hymenoptera</taxon>
        <taxon>Apocrita</taxon>
        <taxon>Aculeata</taxon>
        <taxon>Formicoidea</taxon>
        <taxon>Formicidae</taxon>
        <taxon>Myrmicinae</taxon>
        <taxon>Atta</taxon>
    </lineage>
</organism>
<reference evidence="2 3" key="1">
    <citation type="submission" date="2015-09" db="EMBL/GenBank/DDBJ databases">
        <title>Atta colombica WGS genome.</title>
        <authorList>
            <person name="Nygaard S."/>
            <person name="Hu H."/>
            <person name="Boomsma J."/>
            <person name="Zhang G."/>
        </authorList>
    </citation>
    <scope>NUCLEOTIDE SEQUENCE [LARGE SCALE GENOMIC DNA]</scope>
    <source>
        <strain evidence="2">Treedump-2</strain>
        <tissue evidence="2">Whole body</tissue>
    </source>
</reference>
<keyword evidence="3" id="KW-1185">Reference proteome</keyword>
<gene>
    <name evidence="2" type="ORF">ALC53_07355</name>
</gene>
<proteinExistence type="predicted"/>
<protein>
    <submittedName>
        <fullName evidence="2">Uncharacterized protein</fullName>
    </submittedName>
</protein>
<name>A0A195BD18_9HYME</name>
<accession>A0A195BD18</accession>
<evidence type="ECO:0000313" key="3">
    <source>
        <dbReference type="Proteomes" id="UP000078540"/>
    </source>
</evidence>
<dbReference type="Proteomes" id="UP000078540">
    <property type="component" value="Unassembled WGS sequence"/>
</dbReference>
<evidence type="ECO:0000256" key="1">
    <source>
        <dbReference type="SAM" id="MobiDB-lite"/>
    </source>
</evidence>
<feature type="compositionally biased region" description="Polar residues" evidence="1">
    <location>
        <begin position="7"/>
        <end position="18"/>
    </location>
</feature>
<evidence type="ECO:0000313" key="2">
    <source>
        <dbReference type="EMBL" id="KYM82107.1"/>
    </source>
</evidence>
<dbReference type="AlphaFoldDB" id="A0A195BD18"/>
<sequence>MKENERWTSSGGLATSLASPGREARAFCSGRKVWGEEARGVDQPVGAATDRTVALVAKVPKSGRSCNTLRDSLEAVLEKKKKERERSSFRLGRDEVERSERGYARNGATEKRPKTNGKETDTLQF</sequence>
<dbReference type="EMBL" id="KQ976519">
    <property type="protein sequence ID" value="KYM82107.1"/>
    <property type="molecule type" value="Genomic_DNA"/>
</dbReference>